<evidence type="ECO:0000256" key="9">
    <source>
        <dbReference type="ARBA" id="ARBA00022723"/>
    </source>
</evidence>
<dbReference type="Gene3D" id="1.20.120.1760">
    <property type="match status" value="1"/>
</dbReference>
<keyword evidence="20" id="KW-1185">Reference proteome</keyword>
<evidence type="ECO:0000256" key="11">
    <source>
        <dbReference type="ARBA" id="ARBA00022989"/>
    </source>
</evidence>
<evidence type="ECO:0000256" key="6">
    <source>
        <dbReference type="ARBA" id="ARBA00022475"/>
    </source>
</evidence>
<sequence length="210" mass="22298">MLNRHARAFFTRLFTPTARLLLRWGVAPDTVTIVGTLGVVVGALVFFPLGELFWGTMFITAFVFSDVLDGVMARLAGSSGRWGNFLDSTLDRVQDTAVFLGLTVWFLGAGDHPPTGVLAVACMALGMLVSYARAKAEALGFDCNTGIAERAERLVVTLVFTGLVGLGLSVWALTVVLGLLAVASAITVGQRVATVHRQSAQERTASPAQD</sequence>
<protein>
    <recommendedName>
        <fullName evidence="14 17">Phosphatidylinositol phosphate synthase</fullName>
        <shortName evidence="17">PIP synthase</shortName>
        <ecNumber evidence="17">2.7.8.-</ecNumber>
    </recommendedName>
    <alternativeName>
        <fullName evidence="15 17">CDP-diacylglycerol--D-myo-inositol-3-phosphate 3-phosphatidyltransferase</fullName>
    </alternativeName>
</protein>
<dbReference type="InterPro" id="IPR043130">
    <property type="entry name" value="CDP-OH_PTrfase_TM_dom"/>
</dbReference>
<evidence type="ECO:0000256" key="15">
    <source>
        <dbReference type="ARBA" id="ARBA00033137"/>
    </source>
</evidence>
<evidence type="ECO:0000313" key="20">
    <source>
        <dbReference type="Proteomes" id="UP000198881"/>
    </source>
</evidence>
<dbReference type="EMBL" id="FPCG01000002">
    <property type="protein sequence ID" value="SFV20806.1"/>
    <property type="molecule type" value="Genomic_DNA"/>
</dbReference>
<feature type="transmembrane region" description="Helical" evidence="17">
    <location>
        <begin position="21"/>
        <end position="46"/>
    </location>
</feature>
<comment type="catalytic activity">
    <reaction evidence="16 17">
        <text>a CDP-1,2-diacyl-sn-glycerol + 1D-myo-inositol 3-phosphate = a 1,2-diacyl-sn-glycero-3-phospho-(1D-myo-inositol-3-phosphate) + CMP + H(+)</text>
        <dbReference type="Rhea" id="RHEA:60504"/>
        <dbReference type="ChEBI" id="CHEBI:15378"/>
        <dbReference type="ChEBI" id="CHEBI:58088"/>
        <dbReference type="ChEBI" id="CHEBI:58332"/>
        <dbReference type="ChEBI" id="CHEBI:58401"/>
        <dbReference type="ChEBI" id="CHEBI:60377"/>
    </reaction>
</comment>
<feature type="binding site" evidence="17">
    <location>
        <position position="87"/>
    </location>
    <ligand>
        <name>Mg(2+)</name>
        <dbReference type="ChEBI" id="CHEBI:18420"/>
        <label>1</label>
    </ligand>
</feature>
<keyword evidence="12 17" id="KW-0472">Membrane</keyword>
<comment type="pathway">
    <text evidence="3">Lipid metabolism.</text>
</comment>
<proteinExistence type="inferred from homology"/>
<feature type="binding site" evidence="17">
    <location>
        <position position="70"/>
    </location>
    <ligand>
        <name>a CDP-1,2-diacyl-sn-glycerol</name>
        <dbReference type="ChEBI" id="CHEBI:58332"/>
    </ligand>
</feature>
<comment type="cofactor">
    <cofactor evidence="17">
        <name>Mg(2+)</name>
        <dbReference type="ChEBI" id="CHEBI:18420"/>
    </cofactor>
    <text evidence="17">Contains a di-nuclear catalytic Mg(2+) center.</text>
</comment>
<dbReference type="GO" id="GO:0008654">
    <property type="term" value="P:phospholipid biosynthetic process"/>
    <property type="evidence" value="ECO:0007669"/>
    <property type="project" value="UniProtKB-UniRule"/>
</dbReference>
<keyword evidence="10 17" id="KW-0460">Magnesium</keyword>
<keyword evidence="17" id="KW-1208">Phospholipid metabolism</keyword>
<feature type="active site" description="Proton acceptor" evidence="17">
    <location>
        <position position="91"/>
    </location>
</feature>
<evidence type="ECO:0000256" key="5">
    <source>
        <dbReference type="ARBA" id="ARBA00011738"/>
    </source>
</evidence>
<evidence type="ECO:0000256" key="1">
    <source>
        <dbReference type="ARBA" id="ARBA00004651"/>
    </source>
</evidence>
<dbReference type="Proteomes" id="UP000198881">
    <property type="component" value="Unassembled WGS sequence"/>
</dbReference>
<dbReference type="PROSITE" id="PS00379">
    <property type="entry name" value="CDP_ALCOHOL_P_TRANSF"/>
    <property type="match status" value="1"/>
</dbReference>
<dbReference type="UniPathway" id="UPA00220"/>
<keyword evidence="7 17" id="KW-0808">Transferase</keyword>
<evidence type="ECO:0000313" key="19">
    <source>
        <dbReference type="EMBL" id="SFV20806.1"/>
    </source>
</evidence>
<keyword evidence="17" id="KW-0444">Lipid biosynthesis</keyword>
<evidence type="ECO:0000256" key="16">
    <source>
        <dbReference type="ARBA" id="ARBA00048865"/>
    </source>
</evidence>
<evidence type="ECO:0000256" key="4">
    <source>
        <dbReference type="ARBA" id="ARBA00010441"/>
    </source>
</evidence>
<keyword evidence="8 17" id="KW-0812">Transmembrane</keyword>
<dbReference type="Pfam" id="PF01066">
    <property type="entry name" value="CDP-OH_P_transf"/>
    <property type="match status" value="1"/>
</dbReference>
<comment type="subunit">
    <text evidence="5 17">Homodimer.</text>
</comment>
<comment type="caution">
    <text evidence="17">Lacks conserved residue(s) required for the propagation of feature annotation.</text>
</comment>
<organism evidence="19 20">
    <name type="scientific">Micrococcus terreus</name>
    <dbReference type="NCBI Taxonomy" id="574650"/>
    <lineage>
        <taxon>Bacteria</taxon>
        <taxon>Bacillati</taxon>
        <taxon>Actinomycetota</taxon>
        <taxon>Actinomycetes</taxon>
        <taxon>Micrococcales</taxon>
        <taxon>Micrococcaceae</taxon>
        <taxon>Micrococcus</taxon>
    </lineage>
</organism>
<comment type="similarity">
    <text evidence="4 17 18">Belongs to the CDP-alcohol phosphatidyltransferase class-I family.</text>
</comment>
<feature type="binding site" evidence="17">
    <location>
        <position position="87"/>
    </location>
    <ligand>
        <name>Mg(2+)</name>
        <dbReference type="ChEBI" id="CHEBI:18420"/>
        <label>2</label>
    </ligand>
</feature>
<evidence type="ECO:0000256" key="8">
    <source>
        <dbReference type="ARBA" id="ARBA00022692"/>
    </source>
</evidence>
<feature type="binding site" evidence="17">
    <location>
        <position position="69"/>
    </location>
    <ligand>
        <name>Mg(2+)</name>
        <dbReference type="ChEBI" id="CHEBI:18420"/>
        <label>1</label>
    </ligand>
</feature>
<dbReference type="GO" id="GO:0005886">
    <property type="term" value="C:plasma membrane"/>
    <property type="evidence" value="ECO:0007669"/>
    <property type="project" value="UniProtKB-SubCell"/>
</dbReference>
<dbReference type="GO" id="GO:0000287">
    <property type="term" value="F:magnesium ion binding"/>
    <property type="evidence" value="ECO:0007669"/>
    <property type="project" value="UniProtKB-UniRule"/>
</dbReference>
<dbReference type="InterPro" id="IPR048254">
    <property type="entry name" value="CDP_ALCOHOL_P_TRANSF_CS"/>
</dbReference>
<feature type="transmembrane region" description="Helical" evidence="17">
    <location>
        <begin position="116"/>
        <end position="134"/>
    </location>
</feature>
<dbReference type="InterPro" id="IPR000462">
    <property type="entry name" value="CDP-OH_P_trans"/>
</dbReference>
<evidence type="ECO:0000256" key="17">
    <source>
        <dbReference type="HAMAP-Rule" id="MF_02241"/>
    </source>
</evidence>
<feature type="binding site" evidence="17">
    <location>
        <position position="66"/>
    </location>
    <ligand>
        <name>Mg(2+)</name>
        <dbReference type="ChEBI" id="CHEBI:18420"/>
        <label>2</label>
    </ligand>
</feature>
<dbReference type="HAMAP" id="MF_02241">
    <property type="entry name" value="PIP_synthase"/>
    <property type="match status" value="1"/>
</dbReference>
<dbReference type="NCBIfam" id="NF045883">
    <property type="entry name" value="PIPSynth"/>
    <property type="match status" value="1"/>
</dbReference>
<feature type="binding site" evidence="17">
    <location>
        <position position="66"/>
    </location>
    <ligand>
        <name>Mg(2+)</name>
        <dbReference type="ChEBI" id="CHEBI:18420"/>
        <label>1</label>
    </ligand>
</feature>
<name>A0A1I7MFV5_9MICC</name>
<dbReference type="InterPro" id="IPR044268">
    <property type="entry name" value="PIP_synthase_PgsA1"/>
</dbReference>
<evidence type="ECO:0000256" key="13">
    <source>
        <dbReference type="ARBA" id="ARBA00023935"/>
    </source>
</evidence>
<comment type="subcellular location">
    <subcellularLocation>
        <location evidence="1 17">Cell membrane</location>
        <topology evidence="1 17">Multi-pass membrane protein</topology>
    </subcellularLocation>
</comment>
<evidence type="ECO:0000256" key="18">
    <source>
        <dbReference type="RuleBase" id="RU003750"/>
    </source>
</evidence>
<evidence type="ECO:0000256" key="2">
    <source>
        <dbReference type="ARBA" id="ARBA00004805"/>
    </source>
</evidence>
<comment type="function">
    <text evidence="17">Catalyzes the conjugation of the 1'-hydroxyl group of D-myo-inositol-3-phosphate (also named L-myo-inositol-1-phosphate) with a lipid tail of cytidine diphosphate diacylglycerol (CDP-DAG), forming phosphatidylinositol phosphate (PIP) and CMP. PIP is a precursor of phosphatidylinositol (PI) which is an essential lipid required for cell wall formation.</text>
</comment>
<evidence type="ECO:0000256" key="3">
    <source>
        <dbReference type="ARBA" id="ARBA00005189"/>
    </source>
</evidence>
<evidence type="ECO:0000256" key="7">
    <source>
        <dbReference type="ARBA" id="ARBA00022679"/>
    </source>
</evidence>
<dbReference type="AlphaFoldDB" id="A0A1I7MFV5"/>
<dbReference type="OrthoDB" id="116551at2"/>
<keyword evidence="11 17" id="KW-1133">Transmembrane helix</keyword>
<keyword evidence="9 17" id="KW-0479">Metal-binding</keyword>
<keyword evidence="17" id="KW-0443">Lipid metabolism</keyword>
<gene>
    <name evidence="19" type="ORF">SAMN04487966_10227</name>
</gene>
<dbReference type="STRING" id="574650.SAMN04487966_10227"/>
<keyword evidence="17" id="KW-0594">Phospholipid biosynthesis</keyword>
<feature type="binding site" evidence="17">
    <location>
        <position position="91"/>
    </location>
    <ligand>
        <name>Mg(2+)</name>
        <dbReference type="ChEBI" id="CHEBI:18420"/>
        <label>2</label>
    </ligand>
</feature>
<dbReference type="GO" id="GO:0016780">
    <property type="term" value="F:phosphotransferase activity, for other substituted phosphate groups"/>
    <property type="evidence" value="ECO:0007669"/>
    <property type="project" value="UniProtKB-UniRule"/>
</dbReference>
<keyword evidence="6 17" id="KW-1003">Cell membrane</keyword>
<comment type="pathway">
    <text evidence="2 17">Phospholipid metabolism; phosphatidylinositol phosphate biosynthesis.</text>
</comment>
<evidence type="ECO:0000256" key="14">
    <source>
        <dbReference type="ARBA" id="ARBA00024082"/>
    </source>
</evidence>
<dbReference type="EC" id="2.7.8.-" evidence="17"/>
<evidence type="ECO:0000256" key="10">
    <source>
        <dbReference type="ARBA" id="ARBA00022842"/>
    </source>
</evidence>
<dbReference type="RefSeq" id="WP_091694069.1">
    <property type="nucleotide sequence ID" value="NZ_FPCG01000002.1"/>
</dbReference>
<feature type="transmembrane region" description="Helical" evidence="17">
    <location>
        <begin position="154"/>
        <end position="182"/>
    </location>
</feature>
<feature type="binding site" evidence="17">
    <location>
        <begin position="29"/>
        <end position="32"/>
    </location>
    <ligand>
        <name>a CDP-1,2-diacyl-sn-glycerol</name>
        <dbReference type="ChEBI" id="CHEBI:58332"/>
    </ligand>
</feature>
<evidence type="ECO:0000256" key="12">
    <source>
        <dbReference type="ARBA" id="ARBA00023136"/>
    </source>
</evidence>
<feature type="binding site" evidence="17">
    <location>
        <position position="74"/>
    </location>
    <ligand>
        <name>a CDP-1,2-diacyl-sn-glycerol</name>
        <dbReference type="ChEBI" id="CHEBI:58332"/>
    </ligand>
</feature>
<accession>A0A1I7MFV5</accession>
<reference evidence="19 20" key="1">
    <citation type="submission" date="2016-10" db="EMBL/GenBank/DDBJ databases">
        <authorList>
            <person name="de Groot N.N."/>
        </authorList>
    </citation>
    <scope>NUCLEOTIDE SEQUENCE [LARGE SCALE GENOMIC DNA]</scope>
    <source>
        <strain evidence="19 20">CGMCC 1.7054</strain>
    </source>
</reference>
<comment type="catalytic activity">
    <reaction evidence="13 17">
        <text>1,2-di-(9Z-octadecenoyl)-sn-glycero-3-cytidine-5'-diphosphate + 1D-myo-inositol 3-phosphate = 1,2-di-(9Z-octadecenoyl)-sn-glycero-3-phospho-(1D-myo-inositol-3-phosphate) + CMP + H(+)</text>
        <dbReference type="Rhea" id="RHEA:61216"/>
        <dbReference type="ChEBI" id="CHEBI:15378"/>
        <dbReference type="ChEBI" id="CHEBI:58401"/>
        <dbReference type="ChEBI" id="CHEBI:60377"/>
        <dbReference type="ChEBI" id="CHEBI:85356"/>
        <dbReference type="ChEBI" id="CHEBI:144472"/>
    </reaction>
</comment>